<evidence type="ECO:0000313" key="3">
    <source>
        <dbReference type="Proteomes" id="UP000887116"/>
    </source>
</evidence>
<sequence length="304" mass="34318">MPRQRRRYVVLSPHANVEHSHHARDTRAQRTRSKKRRRSPNSIRQHTSTDPPAHTSVTYATYQHTRYTTQVPQALRSNAITAYGAYGVADVTAHANVAGAVTPCHVAHGCVAQPKATRQHNIRMPTMPPPQHHIQKRRRAQHNMPSRHARRHGTDHAPYGVAAACYALHSKRAVVTSYVVACRNAPPADNCCKRRRRYRRRRTRCVAIAAYHGIQNRPAPQHATTPPRTTPVLIRAARTCHVGRRTSTRCRQTPRITSTPPTRVAMSRRPRTALRTTHARARTIRTLTEAPPTSPTTAQELLRL</sequence>
<evidence type="ECO:0000256" key="1">
    <source>
        <dbReference type="SAM" id="MobiDB-lite"/>
    </source>
</evidence>
<feature type="compositionally biased region" description="Polar residues" evidence="1">
    <location>
        <begin position="249"/>
        <end position="261"/>
    </location>
</feature>
<protein>
    <submittedName>
        <fullName evidence="2">Uncharacterized protein</fullName>
    </submittedName>
</protein>
<accession>A0A8X6G3Y5</accession>
<feature type="region of interest" description="Disordered" evidence="1">
    <location>
        <begin position="244"/>
        <end position="277"/>
    </location>
</feature>
<feature type="compositionally biased region" description="Basic and acidic residues" evidence="1">
    <location>
        <begin position="16"/>
        <end position="28"/>
    </location>
</feature>
<feature type="compositionally biased region" description="Basic residues" evidence="1">
    <location>
        <begin position="266"/>
        <end position="277"/>
    </location>
</feature>
<organism evidence="2 3">
    <name type="scientific">Trichonephila clavata</name>
    <name type="common">Joro spider</name>
    <name type="synonym">Nephila clavata</name>
    <dbReference type="NCBI Taxonomy" id="2740835"/>
    <lineage>
        <taxon>Eukaryota</taxon>
        <taxon>Metazoa</taxon>
        <taxon>Ecdysozoa</taxon>
        <taxon>Arthropoda</taxon>
        <taxon>Chelicerata</taxon>
        <taxon>Arachnida</taxon>
        <taxon>Araneae</taxon>
        <taxon>Araneomorphae</taxon>
        <taxon>Entelegynae</taxon>
        <taxon>Araneoidea</taxon>
        <taxon>Nephilidae</taxon>
        <taxon>Trichonephila</taxon>
    </lineage>
</organism>
<name>A0A8X6G3Y5_TRICU</name>
<feature type="compositionally biased region" description="Basic residues" evidence="1">
    <location>
        <begin position="29"/>
        <end position="39"/>
    </location>
</feature>
<feature type="region of interest" description="Disordered" evidence="1">
    <location>
        <begin position="1"/>
        <end position="56"/>
    </location>
</feature>
<comment type="caution">
    <text evidence="2">The sequence shown here is derived from an EMBL/GenBank/DDBJ whole genome shotgun (WGS) entry which is preliminary data.</text>
</comment>
<proteinExistence type="predicted"/>
<dbReference type="Proteomes" id="UP000887116">
    <property type="component" value="Unassembled WGS sequence"/>
</dbReference>
<evidence type="ECO:0000313" key="2">
    <source>
        <dbReference type="EMBL" id="GFQ96175.1"/>
    </source>
</evidence>
<keyword evidence="3" id="KW-1185">Reference proteome</keyword>
<reference evidence="2" key="1">
    <citation type="submission" date="2020-07" db="EMBL/GenBank/DDBJ databases">
        <title>Multicomponent nature underlies the extraordinary mechanical properties of spider dragline silk.</title>
        <authorList>
            <person name="Kono N."/>
            <person name="Nakamura H."/>
            <person name="Mori M."/>
            <person name="Yoshida Y."/>
            <person name="Ohtoshi R."/>
            <person name="Malay A.D."/>
            <person name="Moran D.A.P."/>
            <person name="Tomita M."/>
            <person name="Numata K."/>
            <person name="Arakawa K."/>
        </authorList>
    </citation>
    <scope>NUCLEOTIDE SEQUENCE</scope>
</reference>
<dbReference type="EMBL" id="BMAO01014638">
    <property type="protein sequence ID" value="GFQ96175.1"/>
    <property type="molecule type" value="Genomic_DNA"/>
</dbReference>
<dbReference type="AlphaFoldDB" id="A0A8X6G3Y5"/>
<feature type="compositionally biased region" description="Polar residues" evidence="1">
    <location>
        <begin position="40"/>
        <end position="56"/>
    </location>
</feature>
<gene>
    <name evidence="2" type="ORF">TNCT_192341</name>
</gene>